<keyword evidence="1" id="KW-1133">Transmembrane helix</keyword>
<reference evidence="2 3" key="1">
    <citation type="submission" date="2020-10" db="EMBL/GenBank/DDBJ databases">
        <title>Plant Genome Project.</title>
        <authorList>
            <person name="Zhang R.-G."/>
        </authorList>
    </citation>
    <scope>NUCLEOTIDE SEQUENCE [LARGE SCALE GENOMIC DNA]</scope>
    <source>
        <strain evidence="2">FAFU-HL-1</strain>
        <tissue evidence="2">Leaf</tissue>
    </source>
</reference>
<keyword evidence="1" id="KW-0472">Membrane</keyword>
<dbReference type="AlphaFoldDB" id="A0A835MNM0"/>
<evidence type="ECO:0000313" key="2">
    <source>
        <dbReference type="EMBL" id="KAF9663953.1"/>
    </source>
</evidence>
<evidence type="ECO:0000256" key="1">
    <source>
        <dbReference type="SAM" id="Phobius"/>
    </source>
</evidence>
<dbReference type="Proteomes" id="UP000657918">
    <property type="component" value="Unassembled WGS sequence"/>
</dbReference>
<comment type="caution">
    <text evidence="2">The sequence shown here is derived from an EMBL/GenBank/DDBJ whole genome shotgun (WGS) entry which is preliminary data.</text>
</comment>
<proteinExistence type="predicted"/>
<keyword evidence="3" id="KW-1185">Reference proteome</keyword>
<evidence type="ECO:0000313" key="3">
    <source>
        <dbReference type="Proteomes" id="UP000657918"/>
    </source>
</evidence>
<gene>
    <name evidence="2" type="ORF">SADUNF_Sadunf17G0105700</name>
</gene>
<feature type="transmembrane region" description="Helical" evidence="1">
    <location>
        <begin position="22"/>
        <end position="42"/>
    </location>
</feature>
<organism evidence="2 3">
    <name type="scientific">Salix dunnii</name>
    <dbReference type="NCBI Taxonomy" id="1413687"/>
    <lineage>
        <taxon>Eukaryota</taxon>
        <taxon>Viridiplantae</taxon>
        <taxon>Streptophyta</taxon>
        <taxon>Embryophyta</taxon>
        <taxon>Tracheophyta</taxon>
        <taxon>Spermatophyta</taxon>
        <taxon>Magnoliopsida</taxon>
        <taxon>eudicotyledons</taxon>
        <taxon>Gunneridae</taxon>
        <taxon>Pentapetalae</taxon>
        <taxon>rosids</taxon>
        <taxon>fabids</taxon>
        <taxon>Malpighiales</taxon>
        <taxon>Salicaceae</taxon>
        <taxon>Saliceae</taxon>
        <taxon>Salix</taxon>
    </lineage>
</organism>
<accession>A0A835MNM0</accession>
<protein>
    <submittedName>
        <fullName evidence="2">Uncharacterized protein</fullName>
    </submittedName>
</protein>
<name>A0A835MNM0_9ROSI</name>
<keyword evidence="1" id="KW-0812">Transmembrane</keyword>
<sequence>MTLLALNVDNFITFKLNFINYILQQMLNLIAGINTYSISYALKMHIQKIYKNMNSHPNNI</sequence>
<dbReference type="EMBL" id="JADGMS010000017">
    <property type="protein sequence ID" value="KAF9663953.1"/>
    <property type="molecule type" value="Genomic_DNA"/>
</dbReference>